<dbReference type="InterPro" id="IPR036705">
    <property type="entry name" value="Ribosyl_crysJ1_sf"/>
</dbReference>
<dbReference type="AlphaFoldDB" id="B8FA53"/>
<dbReference type="PANTHER" id="PTHR16222">
    <property type="entry name" value="ADP-RIBOSYLGLYCOHYDROLASE"/>
    <property type="match status" value="1"/>
</dbReference>
<feature type="binding site" evidence="3">
    <location>
        <position position="69"/>
    </location>
    <ligand>
        <name>Mg(2+)</name>
        <dbReference type="ChEBI" id="CHEBI:18420"/>
        <label>1</label>
    </ligand>
</feature>
<dbReference type="eggNOG" id="COG1397">
    <property type="taxonomic scope" value="Bacteria"/>
</dbReference>
<dbReference type="GO" id="GO:0016787">
    <property type="term" value="F:hydrolase activity"/>
    <property type="evidence" value="ECO:0007669"/>
    <property type="project" value="UniProtKB-KW"/>
</dbReference>
<keyword evidence="2" id="KW-0378">Hydrolase</keyword>
<evidence type="ECO:0000313" key="6">
    <source>
        <dbReference type="Proteomes" id="UP000000739"/>
    </source>
</evidence>
<dbReference type="Pfam" id="PF03747">
    <property type="entry name" value="ADP_ribosyl_GH"/>
    <property type="match status" value="1"/>
</dbReference>
<dbReference type="GO" id="GO:0046872">
    <property type="term" value="F:metal ion binding"/>
    <property type="evidence" value="ECO:0007669"/>
    <property type="project" value="UniProtKB-KW"/>
</dbReference>
<keyword evidence="6" id="KW-1185">Reference proteome</keyword>
<feature type="binding site" evidence="3">
    <location>
        <position position="331"/>
    </location>
    <ligand>
        <name>Mg(2+)</name>
        <dbReference type="ChEBI" id="CHEBI:18420"/>
        <label>1</label>
    </ligand>
</feature>
<comment type="cofactor">
    <cofactor evidence="3">
        <name>Mg(2+)</name>
        <dbReference type="ChEBI" id="CHEBI:18420"/>
    </cofactor>
    <text evidence="3">Binds 2 magnesium ions per subunit.</text>
</comment>
<feature type="binding site" evidence="3">
    <location>
        <position position="330"/>
    </location>
    <ligand>
        <name>Mg(2+)</name>
        <dbReference type="ChEBI" id="CHEBI:18420"/>
        <label>1</label>
    </ligand>
</feature>
<proteinExistence type="inferred from homology"/>
<dbReference type="Proteomes" id="UP000000739">
    <property type="component" value="Chromosome"/>
</dbReference>
<feature type="region of interest" description="Disordered" evidence="4">
    <location>
        <begin position="469"/>
        <end position="502"/>
    </location>
</feature>
<evidence type="ECO:0000256" key="2">
    <source>
        <dbReference type="ARBA" id="ARBA00022801"/>
    </source>
</evidence>
<feature type="binding site" evidence="3">
    <location>
        <position position="71"/>
    </location>
    <ligand>
        <name>Mg(2+)</name>
        <dbReference type="ChEBI" id="CHEBI:18420"/>
        <label>1</label>
    </ligand>
</feature>
<dbReference type="PANTHER" id="PTHR16222:SF24">
    <property type="entry name" value="ADP-RIBOSYLHYDROLASE ARH3"/>
    <property type="match status" value="1"/>
</dbReference>
<keyword evidence="3" id="KW-0460">Magnesium</keyword>
<dbReference type="KEGG" id="dal:Dalk_1449"/>
<gene>
    <name evidence="5" type="ordered locus">Dalk_1449</name>
</gene>
<dbReference type="RefSeq" id="WP_012610584.1">
    <property type="nucleotide sequence ID" value="NC_011768.1"/>
</dbReference>
<feature type="compositionally biased region" description="Basic and acidic residues" evidence="4">
    <location>
        <begin position="490"/>
        <end position="502"/>
    </location>
</feature>
<dbReference type="SUPFAM" id="SSF101478">
    <property type="entry name" value="ADP-ribosylglycohydrolase"/>
    <property type="match status" value="1"/>
</dbReference>
<sequence>MNKSREFSIKNSALWAAYGDALGFITELVDERGVFRRINTNRVQKTVSWRYMAGGRFGAEVELPAGCYSDDTQLRLATSRAIKRDGTFDVEAFAKIELTIWPTYSLGGGRGTKQAASNLSSQDVNWFTNFFNQRRGNYIKCGGNGGAMRIQPHIWAAQQKDKSKWDSFLLDVVKNTICTHGHPRGILGAVFHALSLYSALKNGSVPSPDLWFEFVHFFSEIAVLIKNDKDMGTFWLPTWENRAGIKLEAAFEEVKQECLNDISIIVENFKSKSERSYQNCVKQIGGINSSTRGSGTKTALIATALSWMYGDERPDIPLTIAANCLQSDTDTIATMSGAILGAVNPEMPSEKIMDREYIEREAIRLAQIGEGKIAEVFNYPDLMLWQPPKTQLDVVGVNQDHFLIKGLSYAHKVGNEVESQGKGDAVWQWLKVAFGQSLLCKRRSTLPQFSKSEISHGFIFPKNIPEKKAQTEKRNGEGYKQQSLLPDISATDRKSERVNDVDRSKNNKTIDEMTNLAINSNFDSALIGNHLKSFAKDADGIERSIAYSSIIVKALMARLRKEREQR</sequence>
<keyword evidence="3" id="KW-0479">Metal-binding</keyword>
<comment type="similarity">
    <text evidence="1">Belongs to the ADP-ribosylglycohydrolase family.</text>
</comment>
<dbReference type="HOGENOM" id="CLU_030946_0_0_7"/>
<reference evidence="5 6" key="1">
    <citation type="journal article" date="2012" name="Environ. Microbiol.">
        <title>The genome sequence of Desulfatibacillum alkenivorans AK-01: a blueprint for anaerobic alkane oxidation.</title>
        <authorList>
            <person name="Callaghan A.V."/>
            <person name="Morris B.E."/>
            <person name="Pereira I.A."/>
            <person name="McInerney M.J."/>
            <person name="Austin R.N."/>
            <person name="Groves J.T."/>
            <person name="Kukor J.J."/>
            <person name="Suflita J.M."/>
            <person name="Young L.Y."/>
            <person name="Zylstra G.J."/>
            <person name="Wawrik B."/>
        </authorList>
    </citation>
    <scope>NUCLEOTIDE SEQUENCE [LARGE SCALE GENOMIC DNA]</scope>
    <source>
        <strain evidence="5 6">AK-01</strain>
    </source>
</reference>
<name>B8FA53_DESAL</name>
<organism evidence="5 6">
    <name type="scientific">Desulfatibacillum aliphaticivorans</name>
    <dbReference type="NCBI Taxonomy" id="218208"/>
    <lineage>
        <taxon>Bacteria</taxon>
        <taxon>Pseudomonadati</taxon>
        <taxon>Thermodesulfobacteriota</taxon>
        <taxon>Desulfobacteria</taxon>
        <taxon>Desulfobacterales</taxon>
        <taxon>Desulfatibacillaceae</taxon>
        <taxon>Desulfatibacillum</taxon>
    </lineage>
</organism>
<dbReference type="EMBL" id="CP001322">
    <property type="protein sequence ID" value="ACL03149.1"/>
    <property type="molecule type" value="Genomic_DNA"/>
</dbReference>
<evidence type="ECO:0000256" key="3">
    <source>
        <dbReference type="PIRSR" id="PIRSR605502-1"/>
    </source>
</evidence>
<dbReference type="Gene3D" id="1.10.4080.10">
    <property type="entry name" value="ADP-ribosylation/Crystallin J1"/>
    <property type="match status" value="1"/>
</dbReference>
<dbReference type="InterPro" id="IPR005502">
    <property type="entry name" value="Ribosyl_crysJ1"/>
</dbReference>
<evidence type="ECO:0000256" key="1">
    <source>
        <dbReference type="ARBA" id="ARBA00010702"/>
    </source>
</evidence>
<accession>B8FA53</accession>
<feature type="binding site" evidence="3">
    <location>
        <position position="328"/>
    </location>
    <ligand>
        <name>Mg(2+)</name>
        <dbReference type="ChEBI" id="CHEBI:18420"/>
        <label>1</label>
    </ligand>
</feature>
<feature type="binding site" evidence="3">
    <location>
        <position position="70"/>
    </location>
    <ligand>
        <name>Mg(2+)</name>
        <dbReference type="ChEBI" id="CHEBI:18420"/>
        <label>1</label>
    </ligand>
</feature>
<protein>
    <submittedName>
        <fullName evidence="5">ADP-ribosylation/Crystallin J1</fullName>
    </submittedName>
</protein>
<evidence type="ECO:0000256" key="4">
    <source>
        <dbReference type="SAM" id="MobiDB-lite"/>
    </source>
</evidence>
<dbReference type="InterPro" id="IPR050792">
    <property type="entry name" value="ADP-ribosylglycohydrolase"/>
</dbReference>
<evidence type="ECO:0000313" key="5">
    <source>
        <dbReference type="EMBL" id="ACL03149.1"/>
    </source>
</evidence>